<keyword evidence="2" id="KW-1185">Reference proteome</keyword>
<dbReference type="AlphaFoldDB" id="A0A5J9VQD9"/>
<proteinExistence type="predicted"/>
<reference evidence="1 2" key="1">
    <citation type="journal article" date="2019" name="Sci. Rep.">
        <title>A high-quality genome of Eragrostis curvula grass provides insights into Poaceae evolution and supports new strategies to enhance forage quality.</title>
        <authorList>
            <person name="Carballo J."/>
            <person name="Santos B.A.C.M."/>
            <person name="Zappacosta D."/>
            <person name="Garbus I."/>
            <person name="Selva J.P."/>
            <person name="Gallo C.A."/>
            <person name="Diaz A."/>
            <person name="Albertini E."/>
            <person name="Caccamo M."/>
            <person name="Echenique V."/>
        </authorList>
    </citation>
    <scope>NUCLEOTIDE SEQUENCE [LARGE SCALE GENOMIC DNA]</scope>
    <source>
        <strain evidence="2">cv. Victoria</strain>
        <tissue evidence="1">Leaf</tissue>
    </source>
</reference>
<dbReference type="Proteomes" id="UP000324897">
    <property type="component" value="Chromosome 4"/>
</dbReference>
<protein>
    <submittedName>
        <fullName evidence="1">Uncharacterized protein</fullName>
    </submittedName>
</protein>
<gene>
    <name evidence="1" type="ORF">EJB05_10608</name>
</gene>
<dbReference type="OrthoDB" id="1685715at2759"/>
<dbReference type="Gramene" id="TVU37300">
    <property type="protein sequence ID" value="TVU37300"/>
    <property type="gene ID" value="EJB05_10608"/>
</dbReference>
<sequence length="81" mass="8934">MLHPAAAAAAASSSWPRLLLPVPLPRRSSTTKEHPHRVQRMDQFWWKLSLSGMPIVISGYWTGPDVDDGCGSVEAVLQRIV</sequence>
<comment type="caution">
    <text evidence="1">The sequence shown here is derived from an EMBL/GenBank/DDBJ whole genome shotgun (WGS) entry which is preliminary data.</text>
</comment>
<evidence type="ECO:0000313" key="2">
    <source>
        <dbReference type="Proteomes" id="UP000324897"/>
    </source>
</evidence>
<accession>A0A5J9VQD9</accession>
<name>A0A5J9VQD9_9POAL</name>
<feature type="non-terminal residue" evidence="1">
    <location>
        <position position="1"/>
    </location>
</feature>
<evidence type="ECO:0000313" key="1">
    <source>
        <dbReference type="EMBL" id="TVU37300.1"/>
    </source>
</evidence>
<dbReference type="EMBL" id="RWGY01000007">
    <property type="protein sequence ID" value="TVU37300.1"/>
    <property type="molecule type" value="Genomic_DNA"/>
</dbReference>
<organism evidence="1 2">
    <name type="scientific">Eragrostis curvula</name>
    <name type="common">weeping love grass</name>
    <dbReference type="NCBI Taxonomy" id="38414"/>
    <lineage>
        <taxon>Eukaryota</taxon>
        <taxon>Viridiplantae</taxon>
        <taxon>Streptophyta</taxon>
        <taxon>Embryophyta</taxon>
        <taxon>Tracheophyta</taxon>
        <taxon>Spermatophyta</taxon>
        <taxon>Magnoliopsida</taxon>
        <taxon>Liliopsida</taxon>
        <taxon>Poales</taxon>
        <taxon>Poaceae</taxon>
        <taxon>PACMAD clade</taxon>
        <taxon>Chloridoideae</taxon>
        <taxon>Eragrostideae</taxon>
        <taxon>Eragrostidinae</taxon>
        <taxon>Eragrostis</taxon>
    </lineage>
</organism>